<dbReference type="InterPro" id="IPR002523">
    <property type="entry name" value="MgTranspt_CorA/ZnTranspt_ZntB"/>
</dbReference>
<dbReference type="InterPro" id="IPR045863">
    <property type="entry name" value="CorA_TM1_TM2"/>
</dbReference>
<name>A0A285P2T2_9AQUI</name>
<dbReference type="NCBIfam" id="TIGR00383">
    <property type="entry name" value="corA"/>
    <property type="match status" value="1"/>
</dbReference>
<dbReference type="Pfam" id="PF01544">
    <property type="entry name" value="CorA"/>
    <property type="match status" value="1"/>
</dbReference>
<dbReference type="PANTHER" id="PTHR46494">
    <property type="entry name" value="CORA FAMILY METAL ION TRANSPORTER (EUROFUNG)"/>
    <property type="match status" value="1"/>
</dbReference>
<feature type="transmembrane region" description="Helical" evidence="12">
    <location>
        <begin position="289"/>
        <end position="307"/>
    </location>
</feature>
<keyword evidence="9 12" id="KW-0472">Membrane</keyword>
<evidence type="ECO:0000256" key="11">
    <source>
        <dbReference type="ARBA" id="ARBA00045497"/>
    </source>
</evidence>
<protein>
    <recommendedName>
        <fullName evidence="12">Magnesium transport protein CorA</fullName>
    </recommendedName>
</protein>
<dbReference type="PANTHER" id="PTHR46494:SF1">
    <property type="entry name" value="CORA FAMILY METAL ION TRANSPORTER (EUROFUNG)"/>
    <property type="match status" value="1"/>
</dbReference>
<dbReference type="SUPFAM" id="SSF144083">
    <property type="entry name" value="Magnesium transport protein CorA, transmembrane region"/>
    <property type="match status" value="1"/>
</dbReference>
<keyword evidence="4 12" id="KW-1003">Cell membrane</keyword>
<reference evidence="14" key="1">
    <citation type="submission" date="2017-09" db="EMBL/GenBank/DDBJ databases">
        <authorList>
            <person name="Varghese N."/>
            <person name="Submissions S."/>
        </authorList>
    </citation>
    <scope>NUCLEOTIDE SEQUENCE [LARGE SCALE GENOMIC DNA]</scope>
    <source>
        <strain evidence="14">DSM 2913</strain>
    </source>
</reference>
<feature type="transmembrane region" description="Helical" evidence="12">
    <location>
        <begin position="255"/>
        <end position="277"/>
    </location>
</feature>
<dbReference type="InterPro" id="IPR045861">
    <property type="entry name" value="CorA_cytoplasmic_dom"/>
</dbReference>
<comment type="subcellular location">
    <subcellularLocation>
        <location evidence="1">Cell membrane</location>
        <topology evidence="1">Multi-pass membrane protein</topology>
    </subcellularLocation>
    <subcellularLocation>
        <location evidence="12">Membrane</location>
        <topology evidence="12">Multi-pass membrane protein</topology>
    </subcellularLocation>
</comment>
<dbReference type="AlphaFoldDB" id="A0A285P2T2"/>
<organism evidence="13 14">
    <name type="scientific">Hydrogenobacter hydrogenophilus</name>
    <dbReference type="NCBI Taxonomy" id="35835"/>
    <lineage>
        <taxon>Bacteria</taxon>
        <taxon>Pseudomonadati</taxon>
        <taxon>Aquificota</taxon>
        <taxon>Aquificia</taxon>
        <taxon>Aquificales</taxon>
        <taxon>Aquificaceae</taxon>
        <taxon>Hydrogenobacter</taxon>
    </lineage>
</organism>
<dbReference type="SUPFAM" id="SSF143865">
    <property type="entry name" value="CorA soluble domain-like"/>
    <property type="match status" value="1"/>
</dbReference>
<keyword evidence="3 12" id="KW-0813">Transport</keyword>
<dbReference type="GO" id="GO:0005886">
    <property type="term" value="C:plasma membrane"/>
    <property type="evidence" value="ECO:0007669"/>
    <property type="project" value="UniProtKB-SubCell"/>
</dbReference>
<evidence type="ECO:0000256" key="7">
    <source>
        <dbReference type="ARBA" id="ARBA00022989"/>
    </source>
</evidence>
<evidence type="ECO:0000256" key="2">
    <source>
        <dbReference type="ARBA" id="ARBA00009765"/>
    </source>
</evidence>
<sequence length="313" mass="36823">MIFIHASTNRGLEQFALDQIGEIPKDTIIWLDVEKPSEEEINWLKSAVSFEMPPREVFGDIEISSKYKEEGDFIYMNLSFVIQQKEDILVEPVVFFIKGRYLVSLRYRDIPTLLIFQKRAIAQNMHFQFPEAIFAEIVKIEIDRIGDRLEILGRRIRNLRKEVFSEQSEEIIKDLSYYDELNITLRESINEKLRILSHFIKSPRVNAQTKRDMKVALDDLHTLLDYTTLYMDRIDSIQSSLLGLISIRQNEAVKVFTVLATIFLPATLIASIFGMNFKYMPELHWKYGYPYSLFLMVSTTLVLIYWVRKKGWL</sequence>
<dbReference type="GO" id="GO:0015087">
    <property type="term" value="F:cobalt ion transmembrane transporter activity"/>
    <property type="evidence" value="ECO:0007669"/>
    <property type="project" value="UniProtKB-UniRule"/>
</dbReference>
<keyword evidence="8 12" id="KW-0406">Ion transport</keyword>
<keyword evidence="14" id="KW-1185">Reference proteome</keyword>
<evidence type="ECO:0000256" key="5">
    <source>
        <dbReference type="ARBA" id="ARBA00022692"/>
    </source>
</evidence>
<dbReference type="CDD" id="cd12825">
    <property type="entry name" value="EcCorA-like"/>
    <property type="match status" value="1"/>
</dbReference>
<dbReference type="RefSeq" id="WP_096602981.1">
    <property type="nucleotide sequence ID" value="NZ_OBEN01000010.1"/>
</dbReference>
<comment type="function">
    <text evidence="11">Mediates influx of magnesium ions. Alternates between open and closed states. Activated by low cytoplasmic Mg(2+) levels. Inactive when cytoplasmic Mg(2+) levels are high.</text>
</comment>
<evidence type="ECO:0000256" key="1">
    <source>
        <dbReference type="ARBA" id="ARBA00004651"/>
    </source>
</evidence>
<dbReference type="Proteomes" id="UP000218627">
    <property type="component" value="Unassembled WGS sequence"/>
</dbReference>
<dbReference type="Gene3D" id="3.30.460.20">
    <property type="entry name" value="CorA soluble domain-like"/>
    <property type="match status" value="1"/>
</dbReference>
<proteinExistence type="inferred from homology"/>
<accession>A0A285P2T2</accession>
<dbReference type="InterPro" id="IPR004488">
    <property type="entry name" value="Mg/Co-transport_prot_CorA"/>
</dbReference>
<evidence type="ECO:0000256" key="3">
    <source>
        <dbReference type="ARBA" id="ARBA00022448"/>
    </source>
</evidence>
<evidence type="ECO:0000256" key="9">
    <source>
        <dbReference type="ARBA" id="ARBA00023136"/>
    </source>
</evidence>
<evidence type="ECO:0000256" key="4">
    <source>
        <dbReference type="ARBA" id="ARBA00022475"/>
    </source>
</evidence>
<keyword evidence="6 12" id="KW-0460">Magnesium</keyword>
<dbReference type="OrthoDB" id="9803416at2"/>
<keyword evidence="7 12" id="KW-1133">Transmembrane helix</keyword>
<keyword evidence="5 12" id="KW-0812">Transmembrane</keyword>
<dbReference type="Gene3D" id="1.20.58.340">
    <property type="entry name" value="Magnesium transport protein CorA, transmembrane region"/>
    <property type="match status" value="2"/>
</dbReference>
<gene>
    <name evidence="12" type="primary">corA</name>
    <name evidence="13" type="ORF">SAMN06265353_1504</name>
</gene>
<evidence type="ECO:0000313" key="14">
    <source>
        <dbReference type="Proteomes" id="UP000218627"/>
    </source>
</evidence>
<evidence type="ECO:0000256" key="6">
    <source>
        <dbReference type="ARBA" id="ARBA00022842"/>
    </source>
</evidence>
<evidence type="ECO:0000256" key="10">
    <source>
        <dbReference type="ARBA" id="ARBA00034269"/>
    </source>
</evidence>
<dbReference type="GO" id="GO:0015095">
    <property type="term" value="F:magnesium ion transmembrane transporter activity"/>
    <property type="evidence" value="ECO:0007669"/>
    <property type="project" value="UniProtKB-UniRule"/>
</dbReference>
<dbReference type="FunFam" id="1.20.58.340:FF:000004">
    <property type="entry name" value="Magnesium transport protein CorA"/>
    <property type="match status" value="1"/>
</dbReference>
<evidence type="ECO:0000256" key="12">
    <source>
        <dbReference type="RuleBase" id="RU362010"/>
    </source>
</evidence>
<dbReference type="GO" id="GO:0050897">
    <property type="term" value="F:cobalt ion binding"/>
    <property type="evidence" value="ECO:0007669"/>
    <property type="project" value="TreeGrafter"/>
</dbReference>
<evidence type="ECO:0000313" key="13">
    <source>
        <dbReference type="EMBL" id="SNZ16035.1"/>
    </source>
</evidence>
<comment type="similarity">
    <text evidence="2 12">Belongs to the CorA metal ion transporter (MIT) (TC 1.A.35) family.</text>
</comment>
<evidence type="ECO:0000256" key="8">
    <source>
        <dbReference type="ARBA" id="ARBA00023065"/>
    </source>
</evidence>
<dbReference type="EMBL" id="OBEN01000010">
    <property type="protein sequence ID" value="SNZ16035.1"/>
    <property type="molecule type" value="Genomic_DNA"/>
</dbReference>
<dbReference type="GO" id="GO:0000287">
    <property type="term" value="F:magnesium ion binding"/>
    <property type="evidence" value="ECO:0007669"/>
    <property type="project" value="TreeGrafter"/>
</dbReference>
<comment type="catalytic activity">
    <reaction evidence="10">
        <text>Mg(2+)(in) = Mg(2+)(out)</text>
        <dbReference type="Rhea" id="RHEA:29827"/>
        <dbReference type="ChEBI" id="CHEBI:18420"/>
    </reaction>
</comment>